<dbReference type="GO" id="GO:0048038">
    <property type="term" value="F:quinone binding"/>
    <property type="evidence" value="ECO:0007669"/>
    <property type="project" value="TreeGrafter"/>
</dbReference>
<keyword evidence="2" id="KW-0560">Oxidoreductase</keyword>
<sequence>MSEVASLPVAVITGAAGGIGKGCADQLAADGYAVVIADLRDDAARATAETFVAQGRPALALPVDITDPDACAAMIARTVEAFGRVDVLVNSAGISRPEPSLDVSPENWRRMIEVQLNGVFFASQAAGRQMVKQGWGGCIVNISSINAEAAFPMRTAYACAKAGVNMMTKTLAIEWAQYGIRVNAVGPCHTETDMTFENIRRGVVSVEALKRRIPLGRLATVADVANAVSFLCSPKAAFITGHALYVDGGYLAFGYW</sequence>
<evidence type="ECO:0000313" key="4">
    <source>
        <dbReference type="Proteomes" id="UP000230790"/>
    </source>
</evidence>
<dbReference type="SUPFAM" id="SSF51735">
    <property type="entry name" value="NAD(P)-binding Rossmann-fold domains"/>
    <property type="match status" value="1"/>
</dbReference>
<evidence type="ECO:0000256" key="1">
    <source>
        <dbReference type="ARBA" id="ARBA00006484"/>
    </source>
</evidence>
<gene>
    <name evidence="3" type="ORF">CUN48_04260</name>
</gene>
<protein>
    <submittedName>
        <fullName evidence="3">Short-chain dehydrogenase</fullName>
    </submittedName>
</protein>
<evidence type="ECO:0000256" key="2">
    <source>
        <dbReference type="ARBA" id="ARBA00023002"/>
    </source>
</evidence>
<proteinExistence type="inferred from homology"/>
<dbReference type="Proteomes" id="UP000230790">
    <property type="component" value="Unassembled WGS sequence"/>
</dbReference>
<dbReference type="FunFam" id="3.40.50.720:FF:000084">
    <property type="entry name" value="Short-chain dehydrogenase reductase"/>
    <property type="match status" value="1"/>
</dbReference>
<evidence type="ECO:0000313" key="3">
    <source>
        <dbReference type="EMBL" id="PJF48313.1"/>
    </source>
</evidence>
<accession>A0A2M8QES8</accession>
<dbReference type="PANTHER" id="PTHR42760:SF133">
    <property type="entry name" value="3-OXOACYL-[ACYL-CARRIER-PROTEIN] REDUCTASE"/>
    <property type="match status" value="1"/>
</dbReference>
<dbReference type="GO" id="GO:0016616">
    <property type="term" value="F:oxidoreductase activity, acting on the CH-OH group of donors, NAD or NADP as acceptor"/>
    <property type="evidence" value="ECO:0007669"/>
    <property type="project" value="TreeGrafter"/>
</dbReference>
<dbReference type="GO" id="GO:0006633">
    <property type="term" value="P:fatty acid biosynthetic process"/>
    <property type="evidence" value="ECO:0007669"/>
    <property type="project" value="TreeGrafter"/>
</dbReference>
<organism evidence="3 4">
    <name type="scientific">Candidatus Thermofonsia Clade 3 bacterium</name>
    <dbReference type="NCBI Taxonomy" id="2364212"/>
    <lineage>
        <taxon>Bacteria</taxon>
        <taxon>Bacillati</taxon>
        <taxon>Chloroflexota</taxon>
        <taxon>Candidatus Thermofontia</taxon>
        <taxon>Candidatus Thermofonsia Clade 3</taxon>
    </lineage>
</organism>
<reference evidence="3 4" key="1">
    <citation type="submission" date="2017-11" db="EMBL/GenBank/DDBJ databases">
        <title>Evolution of Phototrophy in the Chloroflexi Phylum Driven by Horizontal Gene Transfer.</title>
        <authorList>
            <person name="Ward L.M."/>
            <person name="Hemp J."/>
            <person name="Shih P.M."/>
            <person name="Mcglynn S.E."/>
            <person name="Fischer W."/>
        </authorList>
    </citation>
    <scope>NUCLEOTIDE SEQUENCE [LARGE SCALE GENOMIC DNA]</scope>
    <source>
        <strain evidence="3">JP3_7</strain>
    </source>
</reference>
<comment type="caution">
    <text evidence="3">The sequence shown here is derived from an EMBL/GenBank/DDBJ whole genome shotgun (WGS) entry which is preliminary data.</text>
</comment>
<dbReference type="InterPro" id="IPR002347">
    <property type="entry name" value="SDR_fam"/>
</dbReference>
<dbReference type="InterPro" id="IPR020904">
    <property type="entry name" value="Sc_DH/Rdtase_CS"/>
</dbReference>
<dbReference type="InterPro" id="IPR036291">
    <property type="entry name" value="NAD(P)-bd_dom_sf"/>
</dbReference>
<name>A0A2M8QES8_9CHLR</name>
<dbReference type="PRINTS" id="PR00080">
    <property type="entry name" value="SDRFAMILY"/>
</dbReference>
<dbReference type="PROSITE" id="PS00061">
    <property type="entry name" value="ADH_SHORT"/>
    <property type="match status" value="1"/>
</dbReference>
<comment type="similarity">
    <text evidence="1">Belongs to the short-chain dehydrogenases/reductases (SDR) family.</text>
</comment>
<dbReference type="EMBL" id="PGTN01000018">
    <property type="protein sequence ID" value="PJF48313.1"/>
    <property type="molecule type" value="Genomic_DNA"/>
</dbReference>
<dbReference type="PANTHER" id="PTHR42760">
    <property type="entry name" value="SHORT-CHAIN DEHYDROGENASES/REDUCTASES FAMILY MEMBER"/>
    <property type="match status" value="1"/>
</dbReference>
<dbReference type="Gene3D" id="3.40.50.720">
    <property type="entry name" value="NAD(P)-binding Rossmann-like Domain"/>
    <property type="match status" value="1"/>
</dbReference>
<dbReference type="AlphaFoldDB" id="A0A2M8QES8"/>
<dbReference type="Pfam" id="PF13561">
    <property type="entry name" value="adh_short_C2"/>
    <property type="match status" value="1"/>
</dbReference>
<dbReference type="PRINTS" id="PR00081">
    <property type="entry name" value="GDHRDH"/>
</dbReference>
<dbReference type="NCBIfam" id="NF005559">
    <property type="entry name" value="PRK07231.1"/>
    <property type="match status" value="1"/>
</dbReference>